<dbReference type="RefSeq" id="WP_114696948.1">
    <property type="nucleotide sequence ID" value="NZ_QQOH01000005.1"/>
</dbReference>
<dbReference type="Pfam" id="PF04222">
    <property type="entry name" value="DUF416"/>
    <property type="match status" value="1"/>
</dbReference>
<proteinExistence type="predicted"/>
<accession>A0A369W900</accession>
<dbReference type="Gene3D" id="1.20.1590.10">
    <property type="entry name" value="YP_001051499.1 domain like"/>
    <property type="match status" value="1"/>
</dbReference>
<dbReference type="InterPro" id="IPR023381">
    <property type="entry name" value="YP001051499.1-like_dom_sf"/>
</dbReference>
<evidence type="ECO:0000313" key="1">
    <source>
        <dbReference type="EMBL" id="RDE18372.1"/>
    </source>
</evidence>
<gene>
    <name evidence="1" type="ORF">DV711_17095</name>
</gene>
<protein>
    <submittedName>
        <fullName evidence="1">DUF416 family protein</fullName>
    </submittedName>
</protein>
<comment type="caution">
    <text evidence="1">The sequence shown here is derived from an EMBL/GenBank/DDBJ whole genome shotgun (WGS) entry which is preliminary data.</text>
</comment>
<keyword evidence="2" id="KW-1185">Reference proteome</keyword>
<sequence length="198" mass="22097">MDANQPSPRLKQLNDQQLSAFCAAISERLLPNYALFSQVAEFGNTQTLRTALDKIWDRLCNRCGAVNFETQMEKVDAVVPDPEDFDMYGVYPALDTCVALITTLNQMVEASHQDARQTSQLSLQGIETYLELIADAELSDEQLVRFINTHELIEQELEFQESLIDQLLQKASPDAATLDKIRTQAANDGVSNIGISLD</sequence>
<dbReference type="AlphaFoldDB" id="A0A369W900"/>
<dbReference type="EMBL" id="QQOH01000005">
    <property type="protein sequence ID" value="RDE18372.1"/>
    <property type="molecule type" value="Genomic_DNA"/>
</dbReference>
<dbReference type="OrthoDB" id="9204516at2"/>
<dbReference type="Proteomes" id="UP000253769">
    <property type="component" value="Unassembled WGS sequence"/>
</dbReference>
<evidence type="ECO:0000313" key="2">
    <source>
        <dbReference type="Proteomes" id="UP000253769"/>
    </source>
</evidence>
<organism evidence="1 2">
    <name type="scientific">Motiliproteus coralliicola</name>
    <dbReference type="NCBI Taxonomy" id="2283196"/>
    <lineage>
        <taxon>Bacteria</taxon>
        <taxon>Pseudomonadati</taxon>
        <taxon>Pseudomonadota</taxon>
        <taxon>Gammaproteobacteria</taxon>
        <taxon>Oceanospirillales</taxon>
        <taxon>Oceanospirillaceae</taxon>
        <taxon>Motiliproteus</taxon>
    </lineage>
</organism>
<reference evidence="1 2" key="1">
    <citation type="submission" date="2018-07" db="EMBL/GenBank/DDBJ databases">
        <title>Motiliproteus coralliicola sp. nov., a bacterium isolated from Coral.</title>
        <authorList>
            <person name="Wang G."/>
        </authorList>
    </citation>
    <scope>NUCLEOTIDE SEQUENCE [LARGE SCALE GENOMIC DNA]</scope>
    <source>
        <strain evidence="1 2">C34</strain>
    </source>
</reference>
<name>A0A369W900_9GAMM</name>
<dbReference type="InterPro" id="IPR007338">
    <property type="entry name" value="DUF416"/>
</dbReference>